<reference evidence="2" key="1">
    <citation type="thesis" date="2020" institute="ProQuest LLC" country="789 East Eisenhower Parkway, Ann Arbor, MI, USA">
        <title>Comparative Genomics and Chromosome Evolution.</title>
        <authorList>
            <person name="Mudd A.B."/>
        </authorList>
    </citation>
    <scope>NUCLEOTIDE SEQUENCE</scope>
    <source>
        <strain evidence="2">237g6f4</strain>
        <tissue evidence="2">Blood</tissue>
    </source>
</reference>
<keyword evidence="3" id="KW-1185">Reference proteome</keyword>
<organism evidence="2 3">
    <name type="scientific">Engystomops pustulosus</name>
    <name type="common">Tungara frog</name>
    <name type="synonym">Physalaemus pustulosus</name>
    <dbReference type="NCBI Taxonomy" id="76066"/>
    <lineage>
        <taxon>Eukaryota</taxon>
        <taxon>Metazoa</taxon>
        <taxon>Chordata</taxon>
        <taxon>Craniata</taxon>
        <taxon>Vertebrata</taxon>
        <taxon>Euteleostomi</taxon>
        <taxon>Amphibia</taxon>
        <taxon>Batrachia</taxon>
        <taxon>Anura</taxon>
        <taxon>Neobatrachia</taxon>
        <taxon>Hyloidea</taxon>
        <taxon>Leptodactylidae</taxon>
        <taxon>Leiuperinae</taxon>
        <taxon>Engystomops</taxon>
    </lineage>
</organism>
<dbReference type="Gene3D" id="1.10.287.210">
    <property type="match status" value="1"/>
</dbReference>
<evidence type="ECO:0008006" key="4">
    <source>
        <dbReference type="Google" id="ProtNLM"/>
    </source>
</evidence>
<evidence type="ECO:0000313" key="2">
    <source>
        <dbReference type="EMBL" id="KAG8536758.1"/>
    </source>
</evidence>
<comment type="caution">
    <text evidence="2">The sequence shown here is derived from an EMBL/GenBank/DDBJ whole genome shotgun (WGS) entry which is preliminary data.</text>
</comment>
<feature type="signal peptide" evidence="1">
    <location>
        <begin position="1"/>
        <end position="27"/>
    </location>
</feature>
<protein>
    <recommendedName>
        <fullName evidence="4">ERVV2 protein</fullName>
    </recommendedName>
</protein>
<keyword evidence="1" id="KW-0732">Signal</keyword>
<sequence>MGTANTIFSTLFIYPMIMQMWDKLVEATDYLDQQIFQILGAVNKTNVIQRQLIVVTNQHTLVLDYITASQGGMCQVIGPTCCHYIDPQGNM</sequence>
<dbReference type="SUPFAM" id="SSF58069">
    <property type="entry name" value="Virus ectodomain"/>
    <property type="match status" value="1"/>
</dbReference>
<dbReference type="Proteomes" id="UP000824782">
    <property type="component" value="Unassembled WGS sequence"/>
</dbReference>
<feature type="chain" id="PRO_5043686653" description="ERVV2 protein" evidence="1">
    <location>
        <begin position="28"/>
        <end position="91"/>
    </location>
</feature>
<proteinExistence type="predicted"/>
<evidence type="ECO:0000256" key="1">
    <source>
        <dbReference type="SAM" id="SignalP"/>
    </source>
</evidence>
<dbReference type="EMBL" id="WNYA01038615">
    <property type="protein sequence ID" value="KAG8536758.1"/>
    <property type="molecule type" value="Genomic_DNA"/>
</dbReference>
<dbReference type="AlphaFoldDB" id="A0AAV6YSM3"/>
<accession>A0AAV6YSM3</accession>
<name>A0AAV6YSM3_ENGPU</name>
<evidence type="ECO:0000313" key="3">
    <source>
        <dbReference type="Proteomes" id="UP000824782"/>
    </source>
</evidence>
<gene>
    <name evidence="2" type="ORF">GDO81_025727</name>
</gene>